<name>N1R951_FUSC4</name>
<organism evidence="3 4">
    <name type="scientific">Fusarium oxysporum f. sp. cubense (strain race 4)</name>
    <name type="common">Panama disease fungus</name>
    <dbReference type="NCBI Taxonomy" id="2502994"/>
    <lineage>
        <taxon>Eukaryota</taxon>
        <taxon>Fungi</taxon>
        <taxon>Dikarya</taxon>
        <taxon>Ascomycota</taxon>
        <taxon>Pezizomycotina</taxon>
        <taxon>Sordariomycetes</taxon>
        <taxon>Hypocreomycetidae</taxon>
        <taxon>Hypocreales</taxon>
        <taxon>Nectriaceae</taxon>
        <taxon>Fusarium</taxon>
        <taxon>Fusarium oxysporum species complex</taxon>
    </lineage>
</organism>
<feature type="compositionally biased region" description="Polar residues" evidence="1">
    <location>
        <begin position="83"/>
        <end position="92"/>
    </location>
</feature>
<dbReference type="InterPro" id="IPR056929">
    <property type="entry name" value="Znf_RING-like"/>
</dbReference>
<accession>N1R951</accession>
<dbReference type="HOGENOM" id="CLU_029950_0_0_1"/>
<feature type="compositionally biased region" description="Polar residues" evidence="1">
    <location>
        <begin position="343"/>
        <end position="362"/>
    </location>
</feature>
<dbReference type="OrthoDB" id="5405791at2759"/>
<proteinExistence type="predicted"/>
<feature type="region of interest" description="Disordered" evidence="1">
    <location>
        <begin position="182"/>
        <end position="267"/>
    </location>
</feature>
<dbReference type="Proteomes" id="UP000016929">
    <property type="component" value="Unassembled WGS sequence"/>
</dbReference>
<evidence type="ECO:0000313" key="3">
    <source>
        <dbReference type="EMBL" id="EMT61829.1"/>
    </source>
</evidence>
<evidence type="ECO:0000256" key="1">
    <source>
        <dbReference type="SAM" id="MobiDB-lite"/>
    </source>
</evidence>
<dbReference type="EMBL" id="KB726996">
    <property type="protein sequence ID" value="EMT61829.1"/>
    <property type="molecule type" value="Genomic_DNA"/>
</dbReference>
<feature type="domain" description="RING zinc finger-like" evidence="2">
    <location>
        <begin position="407"/>
        <end position="452"/>
    </location>
</feature>
<protein>
    <recommendedName>
        <fullName evidence="2">RING zinc finger-like domain-containing protein</fullName>
    </recommendedName>
</protein>
<dbReference type="AlphaFoldDB" id="N1R951"/>
<feature type="region of interest" description="Disordered" evidence="1">
    <location>
        <begin position="116"/>
        <end position="137"/>
    </location>
</feature>
<evidence type="ECO:0000313" key="4">
    <source>
        <dbReference type="Proteomes" id="UP000016929"/>
    </source>
</evidence>
<feature type="region of interest" description="Disordered" evidence="1">
    <location>
        <begin position="309"/>
        <end position="368"/>
    </location>
</feature>
<reference evidence="4" key="1">
    <citation type="submission" date="2012-09" db="EMBL/GenBank/DDBJ databases">
        <title>Genome sequencing and comparative transcriptomics of race 1 and race 4 of banana pathogen: Fusarium oxysporum f. sp. cubense.</title>
        <authorList>
            <person name="Fang X."/>
            <person name="Huang J."/>
        </authorList>
    </citation>
    <scope>NUCLEOTIDE SEQUENCE [LARGE SCALE GENOMIC DNA]</scope>
    <source>
        <strain evidence="4">race 4</strain>
    </source>
</reference>
<reference evidence="4" key="2">
    <citation type="journal article" date="2014" name="PLoS ONE">
        <title>Genome and Transcriptome Analysis of the Fungal Pathogen Fusarium oxysporum f. sp. cubense Causing Banana Vascular Wilt Disease.</title>
        <authorList>
            <person name="Guo L."/>
            <person name="Han L."/>
            <person name="Yang L."/>
            <person name="Zeng H."/>
            <person name="Fan D."/>
            <person name="Zhu Y."/>
            <person name="Feng Y."/>
            <person name="Wang G."/>
            <person name="Peng C."/>
            <person name="Jiang X."/>
            <person name="Zhou D."/>
            <person name="Ni P."/>
            <person name="Liang C."/>
            <person name="Liu L."/>
            <person name="Wang J."/>
            <person name="Mao C."/>
            <person name="Fang X."/>
            <person name="Peng M."/>
            <person name="Huang J."/>
        </authorList>
    </citation>
    <scope>NUCLEOTIDE SEQUENCE [LARGE SCALE GENOMIC DNA]</scope>
    <source>
        <strain evidence="4">race 4</strain>
    </source>
</reference>
<feature type="compositionally biased region" description="Polar residues" evidence="1">
    <location>
        <begin position="322"/>
        <end position="335"/>
    </location>
</feature>
<keyword evidence="4" id="KW-1185">Reference proteome</keyword>
<feature type="region of interest" description="Disordered" evidence="1">
    <location>
        <begin position="75"/>
        <end position="100"/>
    </location>
</feature>
<gene>
    <name evidence="3" type="ORF">FOC4_g10014900</name>
</gene>
<evidence type="ECO:0000259" key="2">
    <source>
        <dbReference type="Pfam" id="PF25080"/>
    </source>
</evidence>
<sequence length="467" mass="51633">MPPRSSLTSSFSITDSNNEVVCPLRNQDGSSCRKRCIGEKRYRSMQEHIRRAHPEHYISKLPATEESFLLMINTPPSERRPLDQTSAPNAQGLSHSHSSLPPPIDHLQGFHERHNYHRDEPSNPGTPRLLDDFSNGGPVSGPMLGTASAAAALAELHGVKSERDMDLDGDYYSDMDVRRRPRTSIELPPLNLSNHDITSDPYSSAKSNRQRDFLPSILANSPPGRSSTLPPLQRSVGPNRPRKQSVTKRGREPHHKKKNSKGSATDWLRRIQNEERYRPGNDRKALSAEPSADFGKRWEDLIDAADQAASAAGDIDEDRTPVCSQVPQSPVSMHRSSLPPFSHQPQFQPASYQASPLQQALTPPSYGQDAVEPFPSVESGESGDNFHMGTRGLSDSSPTYSAQNIQIYCAACQGFSLLKDSYACTECICGLCPTCVEVLMTEHGARRKCPRCATIGGRFKPFQLDIR</sequence>
<dbReference type="Pfam" id="PF25080">
    <property type="entry name" value="zf_RING-like"/>
    <property type="match status" value="1"/>
</dbReference>
<feature type="compositionally biased region" description="Polar residues" evidence="1">
    <location>
        <begin position="191"/>
        <end position="207"/>
    </location>
</feature>
<dbReference type="STRING" id="1229665.N1R951"/>
<feature type="compositionally biased region" description="Basic residues" evidence="1">
    <location>
        <begin position="240"/>
        <end position="260"/>
    </location>
</feature>